<dbReference type="Proteomes" id="UP001358586">
    <property type="component" value="Chromosome 6"/>
</dbReference>
<keyword evidence="2" id="KW-1185">Reference proteome</keyword>
<name>A0ABR0PKN9_GOSAR</name>
<organism evidence="1 2">
    <name type="scientific">Gossypium arboreum</name>
    <name type="common">Tree cotton</name>
    <name type="synonym">Gossypium nanking</name>
    <dbReference type="NCBI Taxonomy" id="29729"/>
    <lineage>
        <taxon>Eukaryota</taxon>
        <taxon>Viridiplantae</taxon>
        <taxon>Streptophyta</taxon>
        <taxon>Embryophyta</taxon>
        <taxon>Tracheophyta</taxon>
        <taxon>Spermatophyta</taxon>
        <taxon>Magnoliopsida</taxon>
        <taxon>eudicotyledons</taxon>
        <taxon>Gunneridae</taxon>
        <taxon>Pentapetalae</taxon>
        <taxon>rosids</taxon>
        <taxon>malvids</taxon>
        <taxon>Malvales</taxon>
        <taxon>Malvaceae</taxon>
        <taxon>Malvoideae</taxon>
        <taxon>Gossypium</taxon>
    </lineage>
</organism>
<comment type="caution">
    <text evidence="1">The sequence shown here is derived from an EMBL/GenBank/DDBJ whole genome shotgun (WGS) entry which is preliminary data.</text>
</comment>
<protein>
    <submittedName>
        <fullName evidence="1">Uncharacterized protein</fullName>
    </submittedName>
</protein>
<proteinExistence type="predicted"/>
<gene>
    <name evidence="1" type="ORF">PVK06_019677</name>
</gene>
<sequence>MDFAAYRQQDKFLASWLLSMSSIRSLHLHLFYRSSYGLLCGYLVRVQKSAMKFDHSVDGLPVSSFDLLVSSFGPLVKSFDPSTSSHSWPFEKVLVATLNPNSFYAHEVSTSPYMSLPYGLSVGPYSSISPTTSARKQSHLSYPNRPLLFGRPSTAGPVFGFAPGNSVGPTVNNVTCAIIGPMFWSSTYTSIGPMSGSTTFGLPPATIPSARPVLQNDIFGPSVSLPHASAEMSV</sequence>
<accession>A0ABR0PKN9</accession>
<evidence type="ECO:0000313" key="1">
    <source>
        <dbReference type="EMBL" id="KAK5824890.1"/>
    </source>
</evidence>
<evidence type="ECO:0000313" key="2">
    <source>
        <dbReference type="Proteomes" id="UP001358586"/>
    </source>
</evidence>
<reference evidence="1 2" key="1">
    <citation type="submission" date="2023-03" db="EMBL/GenBank/DDBJ databases">
        <title>WGS of Gossypium arboreum.</title>
        <authorList>
            <person name="Yu D."/>
        </authorList>
    </citation>
    <scope>NUCLEOTIDE SEQUENCE [LARGE SCALE GENOMIC DNA]</scope>
    <source>
        <tissue evidence="1">Leaf</tissue>
    </source>
</reference>
<dbReference type="EMBL" id="JARKNE010000006">
    <property type="protein sequence ID" value="KAK5824890.1"/>
    <property type="molecule type" value="Genomic_DNA"/>
</dbReference>